<dbReference type="InterPro" id="IPR036850">
    <property type="entry name" value="NDK-like_dom_sf"/>
</dbReference>
<evidence type="ECO:0000256" key="3">
    <source>
        <dbReference type="ARBA" id="ARBA00012966"/>
    </source>
</evidence>
<dbReference type="Proteomes" id="UP000012073">
    <property type="component" value="Unassembled WGS sequence"/>
</dbReference>
<dbReference type="RefSeq" id="XP_005712167.1">
    <property type="nucleotide sequence ID" value="XM_005712110.1"/>
</dbReference>
<comment type="cofactor">
    <cofactor evidence="1">
        <name>Mg(2+)</name>
        <dbReference type="ChEBI" id="CHEBI:18420"/>
    </cofactor>
</comment>
<sequence>MLKPDAVQRGLVGEIIQRFEKRGFKLVALKLVTPSLEHAQKHYYDLAERPFFPTLCSFLSSGPVCAMVFEGEDVIRQGSVASPPLLAPITLVAVQRRTPPLLTPVLSFFLASSFALTRCVGAK</sequence>
<evidence type="ECO:0000256" key="2">
    <source>
        <dbReference type="ARBA" id="ARBA00008142"/>
    </source>
</evidence>
<dbReference type="GO" id="GO:0006241">
    <property type="term" value="P:CTP biosynthetic process"/>
    <property type="evidence" value="ECO:0007669"/>
    <property type="project" value="InterPro"/>
</dbReference>
<dbReference type="PhylomeDB" id="R7Q1Q5"/>
<dbReference type="PANTHER" id="PTHR11349">
    <property type="entry name" value="NUCLEOSIDE DIPHOSPHATE KINASE"/>
    <property type="match status" value="1"/>
</dbReference>
<keyword evidence="5" id="KW-0418">Kinase</keyword>
<evidence type="ECO:0000256" key="7">
    <source>
        <dbReference type="RuleBase" id="RU004011"/>
    </source>
</evidence>
<dbReference type="EMBL" id="HG001512">
    <property type="protein sequence ID" value="CDF32502.1"/>
    <property type="molecule type" value="Genomic_DNA"/>
</dbReference>
<dbReference type="GO" id="GO:0006228">
    <property type="term" value="P:UTP biosynthetic process"/>
    <property type="evidence" value="ECO:0007669"/>
    <property type="project" value="InterPro"/>
</dbReference>
<dbReference type="PROSITE" id="PS51374">
    <property type="entry name" value="NDPK_LIKE"/>
    <property type="match status" value="1"/>
</dbReference>
<evidence type="ECO:0000256" key="5">
    <source>
        <dbReference type="ARBA" id="ARBA00022777"/>
    </source>
</evidence>
<dbReference type="InterPro" id="IPR001564">
    <property type="entry name" value="Nucleoside_diP_kinase"/>
</dbReference>
<gene>
    <name evidence="9" type="ORF">CHC_T00001471001</name>
</gene>
<evidence type="ECO:0000313" key="9">
    <source>
        <dbReference type="EMBL" id="CDF32502.1"/>
    </source>
</evidence>
<dbReference type="GeneID" id="17319937"/>
<dbReference type="Pfam" id="PF00334">
    <property type="entry name" value="NDK"/>
    <property type="match status" value="1"/>
</dbReference>
<reference evidence="10" key="1">
    <citation type="journal article" date="2013" name="Proc. Natl. Acad. Sci. U.S.A.">
        <title>Genome structure and metabolic features in the red seaweed Chondrus crispus shed light on evolution of the Archaeplastida.</title>
        <authorList>
            <person name="Collen J."/>
            <person name="Porcel B."/>
            <person name="Carre W."/>
            <person name="Ball S.G."/>
            <person name="Chaparro C."/>
            <person name="Tonon T."/>
            <person name="Barbeyron T."/>
            <person name="Michel G."/>
            <person name="Noel B."/>
            <person name="Valentin K."/>
            <person name="Elias M."/>
            <person name="Artiguenave F."/>
            <person name="Arun A."/>
            <person name="Aury J.M."/>
            <person name="Barbosa-Neto J.F."/>
            <person name="Bothwell J.H."/>
            <person name="Bouget F.Y."/>
            <person name="Brillet L."/>
            <person name="Cabello-Hurtado F."/>
            <person name="Capella-Gutierrez S."/>
            <person name="Charrier B."/>
            <person name="Cladiere L."/>
            <person name="Cock J.M."/>
            <person name="Coelho S.M."/>
            <person name="Colleoni C."/>
            <person name="Czjzek M."/>
            <person name="Da Silva C."/>
            <person name="Delage L."/>
            <person name="Denoeud F."/>
            <person name="Deschamps P."/>
            <person name="Dittami S.M."/>
            <person name="Gabaldon T."/>
            <person name="Gachon C.M."/>
            <person name="Groisillier A."/>
            <person name="Herve C."/>
            <person name="Jabbari K."/>
            <person name="Katinka M."/>
            <person name="Kloareg B."/>
            <person name="Kowalczyk N."/>
            <person name="Labadie K."/>
            <person name="Leblanc C."/>
            <person name="Lopez P.J."/>
            <person name="McLachlan D.H."/>
            <person name="Meslet-Cladiere L."/>
            <person name="Moustafa A."/>
            <person name="Nehr Z."/>
            <person name="Nyvall Collen P."/>
            <person name="Panaud O."/>
            <person name="Partensky F."/>
            <person name="Poulain J."/>
            <person name="Rensing S.A."/>
            <person name="Rousvoal S."/>
            <person name="Samson G."/>
            <person name="Symeonidi A."/>
            <person name="Weissenbach J."/>
            <person name="Zambounis A."/>
            <person name="Wincker P."/>
            <person name="Boyen C."/>
        </authorList>
    </citation>
    <scope>NUCLEOTIDE SEQUENCE [LARGE SCALE GENOMIC DNA]</scope>
    <source>
        <strain evidence="10">cv. Stackhouse</strain>
    </source>
</reference>
<organism evidence="9 10">
    <name type="scientific">Chondrus crispus</name>
    <name type="common">Carrageen Irish moss</name>
    <name type="synonym">Polymorpha crispa</name>
    <dbReference type="NCBI Taxonomy" id="2769"/>
    <lineage>
        <taxon>Eukaryota</taxon>
        <taxon>Rhodophyta</taxon>
        <taxon>Florideophyceae</taxon>
        <taxon>Rhodymeniophycidae</taxon>
        <taxon>Gigartinales</taxon>
        <taxon>Gigartinaceae</taxon>
        <taxon>Chondrus</taxon>
    </lineage>
</organism>
<evidence type="ECO:0000256" key="1">
    <source>
        <dbReference type="ARBA" id="ARBA00001946"/>
    </source>
</evidence>
<accession>R7Q1Q5</accession>
<name>R7Q1Q5_CHOCR</name>
<dbReference type="KEGG" id="ccp:CHC_T00001471001"/>
<evidence type="ECO:0000256" key="4">
    <source>
        <dbReference type="ARBA" id="ARBA00022679"/>
    </source>
</evidence>
<keyword evidence="10" id="KW-1185">Reference proteome</keyword>
<dbReference type="SUPFAM" id="SSF54919">
    <property type="entry name" value="Nucleoside diphosphate kinase, NDK"/>
    <property type="match status" value="1"/>
</dbReference>
<comment type="caution">
    <text evidence="6">Lacks conserved residue(s) required for the propagation of feature annotation.</text>
</comment>
<comment type="similarity">
    <text evidence="2 6 7">Belongs to the NDK family.</text>
</comment>
<dbReference type="Gene3D" id="3.30.70.141">
    <property type="entry name" value="Nucleoside diphosphate kinase-like domain"/>
    <property type="match status" value="1"/>
</dbReference>
<dbReference type="SMART" id="SM00562">
    <property type="entry name" value="NDK"/>
    <property type="match status" value="1"/>
</dbReference>
<dbReference type="FunFam" id="3.30.70.141:FF:000039">
    <property type="entry name" value="Nucleoside diphosphate kinase B"/>
    <property type="match status" value="1"/>
</dbReference>
<dbReference type="EC" id="2.7.4.6" evidence="3"/>
<dbReference type="PRINTS" id="PR01243">
    <property type="entry name" value="NUCDPKINASE"/>
</dbReference>
<evidence type="ECO:0000256" key="6">
    <source>
        <dbReference type="PROSITE-ProRule" id="PRU00706"/>
    </source>
</evidence>
<evidence type="ECO:0000313" key="10">
    <source>
        <dbReference type="Proteomes" id="UP000012073"/>
    </source>
</evidence>
<feature type="domain" description="Nucleoside diphosphate kinase-like" evidence="8">
    <location>
        <begin position="1"/>
        <end position="117"/>
    </location>
</feature>
<dbReference type="InterPro" id="IPR034907">
    <property type="entry name" value="NDK-like_dom"/>
</dbReference>
<dbReference type="GO" id="GO:0006183">
    <property type="term" value="P:GTP biosynthetic process"/>
    <property type="evidence" value="ECO:0007669"/>
    <property type="project" value="InterPro"/>
</dbReference>
<evidence type="ECO:0000259" key="8">
    <source>
        <dbReference type="SMART" id="SM00562"/>
    </source>
</evidence>
<dbReference type="STRING" id="2769.R7Q1Q5"/>
<dbReference type="AlphaFoldDB" id="R7Q1Q5"/>
<protein>
    <recommendedName>
        <fullName evidence="3">nucleoside-diphosphate kinase</fullName>
        <ecNumber evidence="3">2.7.4.6</ecNumber>
    </recommendedName>
</protein>
<keyword evidence="4" id="KW-0808">Transferase</keyword>
<dbReference type="OrthoDB" id="2162449at2759"/>
<dbReference type="GO" id="GO:0004550">
    <property type="term" value="F:nucleoside diphosphate kinase activity"/>
    <property type="evidence" value="ECO:0007669"/>
    <property type="project" value="UniProtKB-EC"/>
</dbReference>
<proteinExistence type="inferred from homology"/>
<dbReference type="Gramene" id="CDF32502">
    <property type="protein sequence ID" value="CDF32502"/>
    <property type="gene ID" value="CHC_T00001471001"/>
</dbReference>